<dbReference type="InterPro" id="IPR016181">
    <property type="entry name" value="Acyl_CoA_acyltransferase"/>
</dbReference>
<evidence type="ECO:0000313" key="3">
    <source>
        <dbReference type="Proteomes" id="UP000273119"/>
    </source>
</evidence>
<dbReference type="InterPro" id="IPR000182">
    <property type="entry name" value="GNAT_dom"/>
</dbReference>
<proteinExistence type="predicted"/>
<dbReference type="EMBL" id="QQXL01000001">
    <property type="protein sequence ID" value="RKW71333.1"/>
    <property type="molecule type" value="Genomic_DNA"/>
</dbReference>
<keyword evidence="3" id="KW-1185">Reference proteome</keyword>
<dbReference type="Gene3D" id="3.40.630.30">
    <property type="match status" value="1"/>
</dbReference>
<dbReference type="RefSeq" id="WP_121483597.1">
    <property type="nucleotide sequence ID" value="NZ_QQXL01000001.1"/>
</dbReference>
<name>A0A496PLB2_9MICC</name>
<dbReference type="Proteomes" id="UP000273119">
    <property type="component" value="Unassembled WGS sequence"/>
</dbReference>
<gene>
    <name evidence="2" type="ORF">DWQ67_00240</name>
</gene>
<dbReference type="PROSITE" id="PS51186">
    <property type="entry name" value="GNAT"/>
    <property type="match status" value="1"/>
</dbReference>
<sequence>MVANASDELIGTWMRGWAEARGYETRHDGPIHAYRRTGQASENWEYVIHAPTTEQIGALSSALTEYPGRRVTAFTREIDHLTDMAHVHGLEVVSTREALMVTDMGQQDVEAPRLTEGLYWDEKRDGDHAWVSLHHEGDDAVLASGHVAAINDYAVFDRIVTASEYRRRGYGSLVTRYLASIAAESDAETGLLVASTDGYELYKYLGWTLLGTMAVLQTPDQPDAGERTGHTA</sequence>
<dbReference type="GO" id="GO:0016747">
    <property type="term" value="F:acyltransferase activity, transferring groups other than amino-acyl groups"/>
    <property type="evidence" value="ECO:0007669"/>
    <property type="project" value="InterPro"/>
</dbReference>
<evidence type="ECO:0000313" key="2">
    <source>
        <dbReference type="EMBL" id="RKW71333.1"/>
    </source>
</evidence>
<keyword evidence="2" id="KW-0808">Transferase</keyword>
<feature type="domain" description="N-acetyltransferase" evidence="1">
    <location>
        <begin position="73"/>
        <end position="218"/>
    </location>
</feature>
<dbReference type="AlphaFoldDB" id="A0A496PLB2"/>
<organism evidence="2 3">
    <name type="scientific">Galactobacter caseinivorans</name>
    <dbReference type="NCBI Taxonomy" id="2676123"/>
    <lineage>
        <taxon>Bacteria</taxon>
        <taxon>Bacillati</taxon>
        <taxon>Actinomycetota</taxon>
        <taxon>Actinomycetes</taxon>
        <taxon>Micrococcales</taxon>
        <taxon>Micrococcaceae</taxon>
        <taxon>Galactobacter</taxon>
    </lineage>
</organism>
<dbReference type="SUPFAM" id="SSF55729">
    <property type="entry name" value="Acyl-CoA N-acyltransferases (Nat)"/>
    <property type="match status" value="1"/>
</dbReference>
<evidence type="ECO:0000259" key="1">
    <source>
        <dbReference type="PROSITE" id="PS51186"/>
    </source>
</evidence>
<protein>
    <submittedName>
        <fullName evidence="2">GNAT family N-acetyltransferase</fullName>
    </submittedName>
</protein>
<comment type="caution">
    <text evidence="2">The sequence shown here is derived from an EMBL/GenBank/DDBJ whole genome shotgun (WGS) entry which is preliminary data.</text>
</comment>
<reference evidence="2 3" key="1">
    <citation type="submission" date="2018-07" db="EMBL/GenBank/DDBJ databases">
        <title>Arthrobacter sp. nov., isolated from raw cow's milk with high bacterial count.</title>
        <authorList>
            <person name="Hahne J."/>
            <person name="Isele D."/>
            <person name="Lipski A."/>
        </authorList>
    </citation>
    <scope>NUCLEOTIDE SEQUENCE [LARGE SCALE GENOMIC DNA]</scope>
    <source>
        <strain evidence="2 3">JZ R-183</strain>
    </source>
</reference>
<dbReference type="Pfam" id="PF00583">
    <property type="entry name" value="Acetyltransf_1"/>
    <property type="match status" value="1"/>
</dbReference>
<accession>A0A496PLB2</accession>